<evidence type="ECO:0000259" key="1">
    <source>
        <dbReference type="Pfam" id="PF13649"/>
    </source>
</evidence>
<protein>
    <recommendedName>
        <fullName evidence="1">Methyltransferase domain-containing protein</fullName>
    </recommendedName>
</protein>
<gene>
    <name evidence="2" type="ORF">AUJ66_02100</name>
</gene>
<dbReference type="InterPro" id="IPR029063">
    <property type="entry name" value="SAM-dependent_MTases_sf"/>
</dbReference>
<dbReference type="Proteomes" id="UP000182278">
    <property type="component" value="Unassembled WGS sequence"/>
</dbReference>
<accession>A0A1J4SET0</accession>
<dbReference type="GO" id="GO:0008168">
    <property type="term" value="F:methyltransferase activity"/>
    <property type="evidence" value="ECO:0007669"/>
    <property type="project" value="TreeGrafter"/>
</dbReference>
<sequence>MGNPWKKMTLEDGKTFDGQKEKGSYGDMIALKCEILWNIIKKYLPDDRTVPILDLGGGTGVWSIRLALEGYSAILTDISPGILERAKEKIDKESLSDKIIIEQADICNLKKYKESSFLLVLASGDPLSYCDNAKKALEEIRRITKESGVLIGEVENRYKMFDGRRASSWEDAKRILNEGTAFWPDKKNPAPIRQFSPSELENLLVATGWQLIDMQPSHLIFSLLEREILQQGLASKEGFKEMVVLEEKLRKDKHLLGCGFEIQFIARKAIG</sequence>
<organism evidence="2 3">
    <name type="scientific">Candidatus Desantisbacteria bacterium CG1_02_38_46</name>
    <dbReference type="NCBI Taxonomy" id="1817893"/>
    <lineage>
        <taxon>Bacteria</taxon>
        <taxon>Candidatus Desantisiibacteriota</taxon>
    </lineage>
</organism>
<name>A0A1J4SET0_9BACT</name>
<reference evidence="2 3" key="1">
    <citation type="journal article" date="2016" name="Environ. Microbiol.">
        <title>Genomic resolution of a cold subsurface aquifer community provides metabolic insights for novel microbes adapted to high CO concentrations.</title>
        <authorList>
            <person name="Probst A.J."/>
            <person name="Castelle C.J."/>
            <person name="Singh A."/>
            <person name="Brown C.T."/>
            <person name="Anantharaman K."/>
            <person name="Sharon I."/>
            <person name="Hug L.A."/>
            <person name="Burstein D."/>
            <person name="Emerson J.B."/>
            <person name="Thomas B.C."/>
            <person name="Banfield J.F."/>
        </authorList>
    </citation>
    <scope>NUCLEOTIDE SEQUENCE [LARGE SCALE GENOMIC DNA]</scope>
    <source>
        <strain evidence="2">CG1_02_38_46</strain>
    </source>
</reference>
<dbReference type="SUPFAM" id="SSF53335">
    <property type="entry name" value="S-adenosyl-L-methionine-dependent methyltransferases"/>
    <property type="match status" value="1"/>
</dbReference>
<feature type="domain" description="Methyltransferase" evidence="1">
    <location>
        <begin position="52"/>
        <end position="148"/>
    </location>
</feature>
<dbReference type="STRING" id="1817893.AUJ66_02100"/>
<evidence type="ECO:0000313" key="3">
    <source>
        <dbReference type="Proteomes" id="UP000182278"/>
    </source>
</evidence>
<comment type="caution">
    <text evidence="2">The sequence shown here is derived from an EMBL/GenBank/DDBJ whole genome shotgun (WGS) entry which is preliminary data.</text>
</comment>
<dbReference type="InterPro" id="IPR041698">
    <property type="entry name" value="Methyltransf_25"/>
</dbReference>
<dbReference type="EMBL" id="MNUO01000032">
    <property type="protein sequence ID" value="OIN97887.1"/>
    <property type="molecule type" value="Genomic_DNA"/>
</dbReference>
<dbReference type="AlphaFoldDB" id="A0A1J4SET0"/>
<proteinExistence type="predicted"/>
<dbReference type="PANTHER" id="PTHR43591:SF24">
    <property type="entry name" value="2-METHOXY-6-POLYPRENYL-1,4-BENZOQUINOL METHYLASE, MITOCHONDRIAL"/>
    <property type="match status" value="1"/>
</dbReference>
<dbReference type="Pfam" id="PF13649">
    <property type="entry name" value="Methyltransf_25"/>
    <property type="match status" value="1"/>
</dbReference>
<evidence type="ECO:0000313" key="2">
    <source>
        <dbReference type="EMBL" id="OIN97887.1"/>
    </source>
</evidence>
<dbReference type="Gene3D" id="3.40.50.150">
    <property type="entry name" value="Vaccinia Virus protein VP39"/>
    <property type="match status" value="1"/>
</dbReference>
<dbReference type="CDD" id="cd02440">
    <property type="entry name" value="AdoMet_MTases"/>
    <property type="match status" value="1"/>
</dbReference>
<dbReference type="PANTHER" id="PTHR43591">
    <property type="entry name" value="METHYLTRANSFERASE"/>
    <property type="match status" value="1"/>
</dbReference>